<dbReference type="PANTHER" id="PTHR23080">
    <property type="entry name" value="THAP DOMAIN PROTEIN"/>
    <property type="match status" value="1"/>
</dbReference>
<evidence type="ECO:0000256" key="2">
    <source>
        <dbReference type="ARBA" id="ARBA00022723"/>
    </source>
</evidence>
<dbReference type="Pfam" id="PF13613">
    <property type="entry name" value="HTH_Tnp_4"/>
    <property type="match status" value="1"/>
</dbReference>
<dbReference type="InterPro" id="IPR027806">
    <property type="entry name" value="HARBI1_dom"/>
</dbReference>
<dbReference type="Ensembl" id="ENSCCRT00020057569.1">
    <property type="protein sequence ID" value="ENSCCRP00020052805.1"/>
    <property type="gene ID" value="ENSCCRG00020023575.1"/>
</dbReference>
<evidence type="ECO:0008006" key="8">
    <source>
        <dbReference type="Google" id="ProtNLM"/>
    </source>
</evidence>
<reference evidence="6" key="1">
    <citation type="submission" date="2025-08" db="UniProtKB">
        <authorList>
            <consortium name="Ensembl"/>
        </authorList>
    </citation>
    <scope>IDENTIFICATION</scope>
</reference>
<accession>A0A8C2FFW5</accession>
<dbReference type="AlphaFoldDB" id="A0A8C2FFW5"/>
<organism evidence="6 7">
    <name type="scientific">Cyprinus carpio</name>
    <name type="common">Common carp</name>
    <dbReference type="NCBI Taxonomy" id="7962"/>
    <lineage>
        <taxon>Eukaryota</taxon>
        <taxon>Metazoa</taxon>
        <taxon>Chordata</taxon>
        <taxon>Craniata</taxon>
        <taxon>Vertebrata</taxon>
        <taxon>Euteleostomi</taxon>
        <taxon>Actinopterygii</taxon>
        <taxon>Neopterygii</taxon>
        <taxon>Teleostei</taxon>
        <taxon>Ostariophysi</taxon>
        <taxon>Cypriniformes</taxon>
        <taxon>Cyprinidae</taxon>
        <taxon>Cyprininae</taxon>
        <taxon>Cyprinus</taxon>
    </lineage>
</organism>
<proteinExistence type="predicted"/>
<feature type="domain" description="DDE Tnp4" evidence="4">
    <location>
        <begin position="267"/>
        <end position="351"/>
    </location>
</feature>
<feature type="domain" description="Transposase Helix-turn-helix" evidence="5">
    <location>
        <begin position="188"/>
        <end position="239"/>
    </location>
</feature>
<keyword evidence="2" id="KW-0479">Metal-binding</keyword>
<name>A0A8C2FFW5_CYPCA</name>
<sequence length="419" mass="47510">SRLCSQHFVSGKPNFNVYLLDNPLSPDYVTNIFAHISAEQQQKSIYAKLRFEHTQQMKRKRTETLPDTDCGTVVPSSIINATEDDTMGVQAESMHDEHNYSQAIHTPDIEEPCSNAACKATVEALKNECTRLRAEVHHLKGKVDELSLNEEAFKGNNGMVQELTGLPSYEKLMFVFTFLSGFLKGSPRLSPFHSLVLNLMRMRLNLPFYFFFCFFHMSKTSVFRIFNSTLDVMYVRLSPLIYWPSKQQIQVSLPMCFRDNFSCTSIIDCFEIFIEKPKSLSACAQTYSQHKHHNTVKYLISMTPQGVISFVSKGWGGQTSDKHITENCGYLEKLSPGDVILADRGFSVKDTVGLYCAQIHVERVIGLVRNKYTILQTTMPLSLCQEADKGQPTSLDKMVTVCCALCNITICCPHRIDRQ</sequence>
<evidence type="ECO:0000259" key="5">
    <source>
        <dbReference type="Pfam" id="PF13613"/>
    </source>
</evidence>
<dbReference type="Pfam" id="PF13359">
    <property type="entry name" value="DDE_Tnp_4"/>
    <property type="match status" value="2"/>
</dbReference>
<feature type="domain" description="DDE Tnp4" evidence="4">
    <location>
        <begin position="356"/>
        <end position="407"/>
    </location>
</feature>
<evidence type="ECO:0000256" key="3">
    <source>
        <dbReference type="SAM" id="Coils"/>
    </source>
</evidence>
<evidence type="ECO:0000259" key="4">
    <source>
        <dbReference type="Pfam" id="PF13359"/>
    </source>
</evidence>
<evidence type="ECO:0000313" key="6">
    <source>
        <dbReference type="Ensembl" id="ENSCCRP00020052805.1"/>
    </source>
</evidence>
<comment type="cofactor">
    <cofactor evidence="1">
        <name>a divalent metal cation</name>
        <dbReference type="ChEBI" id="CHEBI:60240"/>
    </cofactor>
</comment>
<evidence type="ECO:0000256" key="1">
    <source>
        <dbReference type="ARBA" id="ARBA00001968"/>
    </source>
</evidence>
<keyword evidence="3" id="KW-0175">Coiled coil</keyword>
<dbReference type="Proteomes" id="UP000694701">
    <property type="component" value="Unplaced"/>
</dbReference>
<protein>
    <recommendedName>
        <fullName evidence="8">THAP-type domain-containing protein</fullName>
    </recommendedName>
</protein>
<evidence type="ECO:0000313" key="7">
    <source>
        <dbReference type="Proteomes" id="UP000694701"/>
    </source>
</evidence>
<dbReference type="GO" id="GO:0046872">
    <property type="term" value="F:metal ion binding"/>
    <property type="evidence" value="ECO:0007669"/>
    <property type="project" value="UniProtKB-KW"/>
</dbReference>
<feature type="coiled-coil region" evidence="3">
    <location>
        <begin position="115"/>
        <end position="142"/>
    </location>
</feature>
<dbReference type="InterPro" id="IPR027805">
    <property type="entry name" value="Transposase_HTH_dom"/>
</dbReference>